<dbReference type="PROSITE" id="PS51462">
    <property type="entry name" value="NUDIX"/>
    <property type="match status" value="1"/>
</dbReference>
<evidence type="ECO:0000259" key="2">
    <source>
        <dbReference type="PROSITE" id="PS51462"/>
    </source>
</evidence>
<dbReference type="CDD" id="cd04688">
    <property type="entry name" value="NUDIX_Hydrolase"/>
    <property type="match status" value="1"/>
</dbReference>
<accession>A0ABW6KFB2</accession>
<proteinExistence type="predicted"/>
<dbReference type="InterPro" id="IPR000086">
    <property type="entry name" value="NUDIX_hydrolase_dom"/>
</dbReference>
<reference evidence="3 4" key="1">
    <citation type="submission" date="2024-08" db="EMBL/GenBank/DDBJ databases">
        <title>Two novel Cytobacillus novel species.</title>
        <authorList>
            <person name="Liu G."/>
        </authorList>
    </citation>
    <scope>NUCLEOTIDE SEQUENCE [LARGE SCALE GENOMIC DNA]</scope>
    <source>
        <strain evidence="3 4">FJAT-54145</strain>
    </source>
</reference>
<comment type="caution">
    <text evidence="3">The sequence shown here is derived from an EMBL/GenBank/DDBJ whole genome shotgun (WGS) entry which is preliminary data.</text>
</comment>
<keyword evidence="1 3" id="KW-0378">Hydrolase</keyword>
<evidence type="ECO:0000313" key="3">
    <source>
        <dbReference type="EMBL" id="MFE8702856.1"/>
    </source>
</evidence>
<dbReference type="Proteomes" id="UP001601059">
    <property type="component" value="Unassembled WGS sequence"/>
</dbReference>
<dbReference type="InterPro" id="IPR015797">
    <property type="entry name" value="NUDIX_hydrolase-like_dom_sf"/>
</dbReference>
<dbReference type="RefSeq" id="WP_389362875.1">
    <property type="nucleotide sequence ID" value="NZ_JBIACK010000011.1"/>
</dbReference>
<sequence length="147" mass="17110">MGPRANTLGLIFKDDYILLEEQEGKHSKGTGVFYRPIGGTIELGEKSQEALKREFMEELGVEIIVKRYVTCLENIYKIDENIGHELTQIYVVDFKNEDLYERETFTITEGPYISRAKWMLKKEILSDYYVLYPNGLKELFLNGKIDV</sequence>
<keyword evidence="4" id="KW-1185">Reference proteome</keyword>
<dbReference type="Pfam" id="PF00293">
    <property type="entry name" value="NUDIX"/>
    <property type="match status" value="1"/>
</dbReference>
<dbReference type="PROSITE" id="PS00893">
    <property type="entry name" value="NUDIX_BOX"/>
    <property type="match status" value="1"/>
</dbReference>
<evidence type="ECO:0000256" key="1">
    <source>
        <dbReference type="ARBA" id="ARBA00022801"/>
    </source>
</evidence>
<dbReference type="EMBL" id="JBIACK010000011">
    <property type="protein sequence ID" value="MFE8702856.1"/>
    <property type="molecule type" value="Genomic_DNA"/>
</dbReference>
<name>A0ABW6KFB2_9BACI</name>
<dbReference type="SUPFAM" id="SSF55811">
    <property type="entry name" value="Nudix"/>
    <property type="match status" value="1"/>
</dbReference>
<dbReference type="GO" id="GO:0016787">
    <property type="term" value="F:hydrolase activity"/>
    <property type="evidence" value="ECO:0007669"/>
    <property type="project" value="UniProtKB-KW"/>
</dbReference>
<feature type="domain" description="Nudix hydrolase" evidence="2">
    <location>
        <begin position="2"/>
        <end position="147"/>
    </location>
</feature>
<dbReference type="Gene3D" id="3.90.79.10">
    <property type="entry name" value="Nucleoside Triphosphate Pyrophosphohydrolase"/>
    <property type="match status" value="1"/>
</dbReference>
<dbReference type="InterPro" id="IPR020084">
    <property type="entry name" value="NUDIX_hydrolase_CS"/>
</dbReference>
<evidence type="ECO:0000313" key="4">
    <source>
        <dbReference type="Proteomes" id="UP001601059"/>
    </source>
</evidence>
<organism evidence="3 4">
    <name type="scientific">Cytobacillus spartinae</name>
    <dbReference type="NCBI Taxonomy" id="3299023"/>
    <lineage>
        <taxon>Bacteria</taxon>
        <taxon>Bacillati</taxon>
        <taxon>Bacillota</taxon>
        <taxon>Bacilli</taxon>
        <taxon>Bacillales</taxon>
        <taxon>Bacillaceae</taxon>
        <taxon>Cytobacillus</taxon>
    </lineage>
</organism>
<protein>
    <submittedName>
        <fullName evidence="3">NUDIX hydrolase</fullName>
    </submittedName>
</protein>
<gene>
    <name evidence="3" type="ORF">ACFYKX_19815</name>
</gene>